<feature type="region of interest" description="Disordered" evidence="2">
    <location>
        <begin position="270"/>
        <end position="294"/>
    </location>
</feature>
<dbReference type="Proteomes" id="UP000714275">
    <property type="component" value="Unassembled WGS sequence"/>
</dbReference>
<organism evidence="4 5">
    <name type="scientific">Suillus placidus</name>
    <dbReference type="NCBI Taxonomy" id="48579"/>
    <lineage>
        <taxon>Eukaryota</taxon>
        <taxon>Fungi</taxon>
        <taxon>Dikarya</taxon>
        <taxon>Basidiomycota</taxon>
        <taxon>Agaricomycotina</taxon>
        <taxon>Agaricomycetes</taxon>
        <taxon>Agaricomycetidae</taxon>
        <taxon>Boletales</taxon>
        <taxon>Suillineae</taxon>
        <taxon>Suillaceae</taxon>
        <taxon>Suillus</taxon>
    </lineage>
</organism>
<name>A0A9P7D2W7_9AGAM</name>
<evidence type="ECO:0000313" key="5">
    <source>
        <dbReference type="Proteomes" id="UP000714275"/>
    </source>
</evidence>
<evidence type="ECO:0000259" key="3">
    <source>
        <dbReference type="Pfam" id="PF07742"/>
    </source>
</evidence>
<reference evidence="4" key="1">
    <citation type="journal article" date="2020" name="New Phytol.">
        <title>Comparative genomics reveals dynamic genome evolution in host specialist ectomycorrhizal fungi.</title>
        <authorList>
            <person name="Lofgren L.A."/>
            <person name="Nguyen N.H."/>
            <person name="Vilgalys R."/>
            <person name="Ruytinx J."/>
            <person name="Liao H.L."/>
            <person name="Branco S."/>
            <person name="Kuo A."/>
            <person name="LaButti K."/>
            <person name="Lipzen A."/>
            <person name="Andreopoulos W."/>
            <person name="Pangilinan J."/>
            <person name="Riley R."/>
            <person name="Hundley H."/>
            <person name="Na H."/>
            <person name="Barry K."/>
            <person name="Grigoriev I.V."/>
            <person name="Stajich J.E."/>
            <person name="Kennedy P.G."/>
        </authorList>
    </citation>
    <scope>NUCLEOTIDE SEQUENCE</scope>
    <source>
        <strain evidence="4">DOB743</strain>
    </source>
</reference>
<gene>
    <name evidence="4" type="ORF">EV702DRAFT_335293</name>
</gene>
<dbReference type="InterPro" id="IPR002087">
    <property type="entry name" value="Anti_prolifrtn"/>
</dbReference>
<sequence>MTATSNLSITLAQAIAYLTRPLTVTHPAATINRLQSVLEANLTALFAPTWTPEEPLRGSAQRCLTLSPTRLPPRAIYTACLASGVQWFDWIAALGGREFDFHVDPGYISVHFGRGTKLITIWSGKPMAEAVSVAHHKPFPRLPPNNSRSKTLAQQLWENDRTEDEELFALIADKINAPTWMTPVVDRFPAPARSQSPLSAISTDSCSSYCSSDLCSCFSATAASTLSSKKSHTQSSQLTRREKAKQARVFVDTSKTDVTPYDGGKTTVLTGGVMLGAPAPKSKSGPSTSAWRRA</sequence>
<dbReference type="Pfam" id="PF07742">
    <property type="entry name" value="BTG"/>
    <property type="match status" value="1"/>
</dbReference>
<feature type="compositionally biased region" description="Polar residues" evidence="2">
    <location>
        <begin position="284"/>
        <end position="294"/>
    </location>
</feature>
<comment type="caution">
    <text evidence="4">The sequence shown here is derived from an EMBL/GenBank/DDBJ whole genome shotgun (WGS) entry which is preliminary data.</text>
</comment>
<accession>A0A9P7D2W7</accession>
<dbReference type="GO" id="GO:0005634">
    <property type="term" value="C:nucleus"/>
    <property type="evidence" value="ECO:0007669"/>
    <property type="project" value="TreeGrafter"/>
</dbReference>
<comment type="similarity">
    <text evidence="1">Belongs to the BTG family.</text>
</comment>
<feature type="region of interest" description="Disordered" evidence="2">
    <location>
        <begin position="228"/>
        <end position="251"/>
    </location>
</feature>
<dbReference type="SUPFAM" id="SSF160696">
    <property type="entry name" value="BTG domain-like"/>
    <property type="match status" value="1"/>
</dbReference>
<dbReference type="InterPro" id="IPR033332">
    <property type="entry name" value="BTG"/>
</dbReference>
<keyword evidence="5" id="KW-1185">Reference proteome</keyword>
<dbReference type="AlphaFoldDB" id="A0A9P7D2W7"/>
<feature type="domain" description="Anti-proliferative protein" evidence="3">
    <location>
        <begin position="12"/>
        <end position="121"/>
    </location>
</feature>
<evidence type="ECO:0000313" key="4">
    <source>
        <dbReference type="EMBL" id="KAG1776476.1"/>
    </source>
</evidence>
<evidence type="ECO:0000256" key="1">
    <source>
        <dbReference type="ARBA" id="ARBA00007989"/>
    </source>
</evidence>
<proteinExistence type="inferred from homology"/>
<dbReference type="PANTHER" id="PTHR22978">
    <property type="entry name" value="B-CELL TRANSLOCATION GENE"/>
    <property type="match status" value="1"/>
</dbReference>
<dbReference type="PANTHER" id="PTHR22978:SF22">
    <property type="entry name" value="BTG FAMILY PROTEIN"/>
    <property type="match status" value="1"/>
</dbReference>
<dbReference type="Gene3D" id="3.90.640.90">
    <property type="entry name" value="Anti-proliferative protein, N-terminal domain"/>
    <property type="match status" value="1"/>
</dbReference>
<protein>
    <recommendedName>
        <fullName evidence="3">Anti-proliferative protein domain-containing protein</fullName>
    </recommendedName>
</protein>
<dbReference type="EMBL" id="JABBWD010000026">
    <property type="protein sequence ID" value="KAG1776476.1"/>
    <property type="molecule type" value="Genomic_DNA"/>
</dbReference>
<dbReference type="InterPro" id="IPR036054">
    <property type="entry name" value="BTG-like_sf"/>
</dbReference>
<dbReference type="GO" id="GO:0005737">
    <property type="term" value="C:cytoplasm"/>
    <property type="evidence" value="ECO:0007669"/>
    <property type="project" value="TreeGrafter"/>
</dbReference>
<dbReference type="OrthoDB" id="19928at2759"/>
<evidence type="ECO:0000256" key="2">
    <source>
        <dbReference type="SAM" id="MobiDB-lite"/>
    </source>
</evidence>